<reference evidence="1 2" key="1">
    <citation type="submission" date="2011-08" db="EMBL/GenBank/DDBJ databases">
        <authorList>
            <person name="Weinstock G."/>
            <person name="Sodergren E."/>
            <person name="Clifton S."/>
            <person name="Fulton L."/>
            <person name="Fulton B."/>
            <person name="Courtney L."/>
            <person name="Fronick C."/>
            <person name="Harrison M."/>
            <person name="Strong C."/>
            <person name="Farmer C."/>
            <person name="Delahaunty K."/>
            <person name="Markovic C."/>
            <person name="Hall O."/>
            <person name="Minx P."/>
            <person name="Tomlinson C."/>
            <person name="Mitreva M."/>
            <person name="Hou S."/>
            <person name="Chen J."/>
            <person name="Wollam A."/>
            <person name="Pepin K.H."/>
            <person name="Johnson M."/>
            <person name="Bhonagiri V."/>
            <person name="Zhang X."/>
            <person name="Suruliraj S."/>
            <person name="Warren W."/>
            <person name="Chinwalla A."/>
            <person name="Mardis E.R."/>
            <person name="Wilson R.K."/>
        </authorList>
    </citation>
    <scope>NUCLEOTIDE SEQUENCE [LARGE SCALE GENOMIC DNA]</scope>
    <source>
        <strain evidence="1 2">ATCC 33091</strain>
    </source>
</reference>
<name>A0AB72Z8M1_LISIO</name>
<protein>
    <submittedName>
        <fullName evidence="1">Uncharacterized protein</fullName>
    </submittedName>
</protein>
<proteinExistence type="predicted"/>
<dbReference type="Proteomes" id="UP000003597">
    <property type="component" value="Unassembled WGS sequence"/>
</dbReference>
<evidence type="ECO:0000313" key="1">
    <source>
        <dbReference type="EMBL" id="EHN61218.1"/>
    </source>
</evidence>
<dbReference type="AlphaFoldDB" id="A0AB72Z8M1"/>
<evidence type="ECO:0000313" key="2">
    <source>
        <dbReference type="Proteomes" id="UP000003597"/>
    </source>
</evidence>
<comment type="caution">
    <text evidence="1">The sequence shown here is derived from an EMBL/GenBank/DDBJ whole genome shotgun (WGS) entry which is preliminary data.</text>
</comment>
<keyword evidence="2" id="KW-1185">Reference proteome</keyword>
<dbReference type="EMBL" id="AGCN01000032">
    <property type="protein sequence ID" value="EHN61218.1"/>
    <property type="molecule type" value="Genomic_DNA"/>
</dbReference>
<organism evidence="1 2">
    <name type="scientific">Listeria innocua ATCC 33091</name>
    <dbReference type="NCBI Taxonomy" id="1002366"/>
    <lineage>
        <taxon>Bacteria</taxon>
        <taxon>Bacillati</taxon>
        <taxon>Bacillota</taxon>
        <taxon>Bacilli</taxon>
        <taxon>Bacillales</taxon>
        <taxon>Listeriaceae</taxon>
        <taxon>Listeria</taxon>
    </lineage>
</organism>
<accession>A0AB72Z8M1</accession>
<sequence length="43" mass="5024">MKFINIKKLVSDLGASFFYAIENQMFDVLVIEAYIYKCASKRD</sequence>
<gene>
    <name evidence="1" type="ORF">HMPREF0557_01959</name>
</gene>